<dbReference type="Proteomes" id="UP001601288">
    <property type="component" value="Unassembled WGS sequence"/>
</dbReference>
<evidence type="ECO:0000313" key="3">
    <source>
        <dbReference type="Proteomes" id="UP001601288"/>
    </source>
</evidence>
<feature type="compositionally biased region" description="Basic and acidic residues" evidence="1">
    <location>
        <begin position="111"/>
        <end position="120"/>
    </location>
</feature>
<dbReference type="RefSeq" id="WP_358286977.1">
    <property type="nucleotide sequence ID" value="NZ_JBEYGJ010000028.1"/>
</dbReference>
<organism evidence="2 3">
    <name type="scientific">Streptomyces massasporeus</name>
    <dbReference type="NCBI Taxonomy" id="67324"/>
    <lineage>
        <taxon>Bacteria</taxon>
        <taxon>Bacillati</taxon>
        <taxon>Actinomycetota</taxon>
        <taxon>Actinomycetes</taxon>
        <taxon>Kitasatosporales</taxon>
        <taxon>Streptomycetaceae</taxon>
        <taxon>Streptomyces</taxon>
    </lineage>
</organism>
<feature type="region of interest" description="Disordered" evidence="1">
    <location>
        <begin position="81"/>
        <end position="120"/>
    </location>
</feature>
<feature type="compositionally biased region" description="Pro residues" evidence="1">
    <location>
        <begin position="14"/>
        <end position="24"/>
    </location>
</feature>
<feature type="region of interest" description="Disordered" evidence="1">
    <location>
        <begin position="1"/>
        <end position="24"/>
    </location>
</feature>
<evidence type="ECO:0000256" key="1">
    <source>
        <dbReference type="SAM" id="MobiDB-lite"/>
    </source>
</evidence>
<accession>A0ABW6LME6</accession>
<sequence length="120" mass="12608">MTAARAAGGQLPGPRLPAKPAAHPPVPAVLARREAGDVVHPAPVIDAAWLRELCLAAGADDAAAVSLDHPDLAGERVLPRSPAQECARRRFPHKPVKEVTGGWQPPAKRSASPDRETRTS</sequence>
<reference evidence="2 3" key="1">
    <citation type="submission" date="2024-10" db="EMBL/GenBank/DDBJ databases">
        <title>The Natural Products Discovery Center: Release of the First 8490 Sequenced Strains for Exploring Actinobacteria Biosynthetic Diversity.</title>
        <authorList>
            <person name="Kalkreuter E."/>
            <person name="Kautsar S.A."/>
            <person name="Yang D."/>
            <person name="Bader C.D."/>
            <person name="Teijaro C.N."/>
            <person name="Fluegel L."/>
            <person name="Davis C.M."/>
            <person name="Simpson J.R."/>
            <person name="Lauterbach L."/>
            <person name="Steele A.D."/>
            <person name="Gui C."/>
            <person name="Meng S."/>
            <person name="Li G."/>
            <person name="Viehrig K."/>
            <person name="Ye F."/>
            <person name="Su P."/>
            <person name="Kiefer A.F."/>
            <person name="Nichols A."/>
            <person name="Cepeda A.J."/>
            <person name="Yan W."/>
            <person name="Fan B."/>
            <person name="Jiang Y."/>
            <person name="Adhikari A."/>
            <person name="Zheng C.-J."/>
            <person name="Schuster L."/>
            <person name="Cowan T.M."/>
            <person name="Smanski M.J."/>
            <person name="Chevrette M.G."/>
            <person name="De Carvalho L.P.S."/>
            <person name="Shen B."/>
        </authorList>
    </citation>
    <scope>NUCLEOTIDE SEQUENCE [LARGE SCALE GENOMIC DNA]</scope>
    <source>
        <strain evidence="2 3">NPDC007066</strain>
    </source>
</reference>
<keyword evidence="3" id="KW-1185">Reference proteome</keyword>
<name>A0ABW6LME6_9ACTN</name>
<gene>
    <name evidence="2" type="ORF">ACFYM3_34385</name>
</gene>
<proteinExistence type="predicted"/>
<comment type="caution">
    <text evidence="2">The sequence shown here is derived from an EMBL/GenBank/DDBJ whole genome shotgun (WGS) entry which is preliminary data.</text>
</comment>
<dbReference type="EMBL" id="JBIAFP010000026">
    <property type="protein sequence ID" value="MFE9229595.1"/>
    <property type="molecule type" value="Genomic_DNA"/>
</dbReference>
<evidence type="ECO:0000313" key="2">
    <source>
        <dbReference type="EMBL" id="MFE9229595.1"/>
    </source>
</evidence>
<protein>
    <submittedName>
        <fullName evidence="2">Uncharacterized protein</fullName>
    </submittedName>
</protein>